<evidence type="ECO:0000313" key="2">
    <source>
        <dbReference type="EMBL" id="EPY16490.1"/>
    </source>
</evidence>
<dbReference type="EMBL" id="ATMH01011102">
    <property type="protein sequence ID" value="EPY16490.1"/>
    <property type="molecule type" value="Genomic_DNA"/>
</dbReference>
<reference evidence="2 3" key="1">
    <citation type="journal article" date="2013" name="PLoS ONE">
        <title>Predicting the Proteins of Angomonas deanei, Strigomonas culicis and Their Respective Endosymbionts Reveals New Aspects of the Trypanosomatidae Family.</title>
        <authorList>
            <person name="Motta M.C."/>
            <person name="Martins A.C."/>
            <person name="de Souza S.S."/>
            <person name="Catta-Preta C.M."/>
            <person name="Silva R."/>
            <person name="Klein C.C."/>
            <person name="de Almeida L.G."/>
            <person name="de Lima Cunha O."/>
            <person name="Ciapina L.P."/>
            <person name="Brocchi M."/>
            <person name="Colabardini A.C."/>
            <person name="de Araujo Lima B."/>
            <person name="Machado C.R."/>
            <person name="de Almeida Soares C.M."/>
            <person name="Probst C.M."/>
            <person name="de Menezes C.B."/>
            <person name="Thompson C.E."/>
            <person name="Bartholomeu D.C."/>
            <person name="Gradia D.F."/>
            <person name="Pavoni D.P."/>
            <person name="Grisard E.C."/>
            <person name="Fantinatti-Garboggini F."/>
            <person name="Marchini F.K."/>
            <person name="Rodrigues-Luiz G.F."/>
            <person name="Wagner G."/>
            <person name="Goldman G.H."/>
            <person name="Fietto J.L."/>
            <person name="Elias M.C."/>
            <person name="Goldman M.H."/>
            <person name="Sagot M.F."/>
            <person name="Pereira M."/>
            <person name="Stoco P.H."/>
            <person name="de Mendonca-Neto R.P."/>
            <person name="Teixeira S.M."/>
            <person name="Maciel T.E."/>
            <person name="de Oliveira Mendes T.A."/>
            <person name="Urmenyi T.P."/>
            <person name="de Souza W."/>
            <person name="Schenkman S."/>
            <person name="de Vasconcelos A.T."/>
        </authorList>
    </citation>
    <scope>NUCLEOTIDE SEQUENCE [LARGE SCALE GENOMIC DNA]</scope>
</reference>
<evidence type="ECO:0000256" key="1">
    <source>
        <dbReference type="SAM" id="MobiDB-lite"/>
    </source>
</evidence>
<accession>S9V112</accession>
<dbReference type="Proteomes" id="UP000015354">
    <property type="component" value="Unassembled WGS sequence"/>
</dbReference>
<protein>
    <submittedName>
        <fullName evidence="2">Uncharacterized protein</fullName>
    </submittedName>
</protein>
<feature type="region of interest" description="Disordered" evidence="1">
    <location>
        <begin position="66"/>
        <end position="88"/>
    </location>
</feature>
<gene>
    <name evidence="2" type="ORF">STCU_11205</name>
</gene>
<comment type="caution">
    <text evidence="2">The sequence shown here is derived from an EMBL/GenBank/DDBJ whole genome shotgun (WGS) entry which is preliminary data.</text>
</comment>
<name>S9V112_9TRYP</name>
<feature type="region of interest" description="Disordered" evidence="1">
    <location>
        <begin position="1"/>
        <end position="49"/>
    </location>
</feature>
<organism evidence="2 3">
    <name type="scientific">Strigomonas culicis</name>
    <dbReference type="NCBI Taxonomy" id="28005"/>
    <lineage>
        <taxon>Eukaryota</taxon>
        <taxon>Discoba</taxon>
        <taxon>Euglenozoa</taxon>
        <taxon>Kinetoplastea</taxon>
        <taxon>Metakinetoplastina</taxon>
        <taxon>Trypanosomatida</taxon>
        <taxon>Trypanosomatidae</taxon>
        <taxon>Strigomonadinae</taxon>
        <taxon>Strigomonas</taxon>
    </lineage>
</organism>
<sequence length="88" mass="10265">MQSEDAALPLHHRGHLEQQHHALEKQHAEDDRTMKTTVGSSRRYRTGFHARNSRFTVTTRDCSVDTRRREVWTRSPQRMGSAKVTKLP</sequence>
<dbReference type="AlphaFoldDB" id="S9V112"/>
<proteinExistence type="predicted"/>
<evidence type="ECO:0000313" key="3">
    <source>
        <dbReference type="Proteomes" id="UP000015354"/>
    </source>
</evidence>
<feature type="compositionally biased region" description="Basic and acidic residues" evidence="1">
    <location>
        <begin position="15"/>
        <end position="34"/>
    </location>
</feature>
<keyword evidence="3" id="KW-1185">Reference proteome</keyword>